<accession>A0A0F9WGT1</accession>
<reference evidence="1" key="1">
    <citation type="journal article" date="2015" name="Nature">
        <title>Complex archaea that bridge the gap between prokaryotes and eukaryotes.</title>
        <authorList>
            <person name="Spang A."/>
            <person name="Saw J.H."/>
            <person name="Jorgensen S.L."/>
            <person name="Zaremba-Niedzwiedzka K."/>
            <person name="Martijn J."/>
            <person name="Lind A.E."/>
            <person name="van Eijk R."/>
            <person name="Schleper C."/>
            <person name="Guy L."/>
            <person name="Ettema T.J."/>
        </authorList>
    </citation>
    <scope>NUCLEOTIDE SEQUENCE</scope>
</reference>
<sequence>MWRLYEPSQVYLRGTSMTTSPRLLSKIFLSGAAAFFLSSAMAEGFDITNHNLPVLTANVVVESQPCPGVGAKGFNSVGKLLSCQAGFWSRHEPVDPGAMCGFQSNWGTTGNGCLGYNMYTQGCPAGYSLNDWQGEIGQDRRFMFCTKN</sequence>
<organism evidence="1">
    <name type="scientific">marine sediment metagenome</name>
    <dbReference type="NCBI Taxonomy" id="412755"/>
    <lineage>
        <taxon>unclassified sequences</taxon>
        <taxon>metagenomes</taxon>
        <taxon>ecological metagenomes</taxon>
    </lineage>
</organism>
<name>A0A0F9WGT1_9ZZZZ</name>
<protein>
    <submittedName>
        <fullName evidence="1">Uncharacterized protein</fullName>
    </submittedName>
</protein>
<comment type="caution">
    <text evidence="1">The sequence shown here is derived from an EMBL/GenBank/DDBJ whole genome shotgun (WGS) entry which is preliminary data.</text>
</comment>
<proteinExistence type="predicted"/>
<evidence type="ECO:0000313" key="1">
    <source>
        <dbReference type="EMBL" id="KKN85121.1"/>
    </source>
</evidence>
<dbReference type="AlphaFoldDB" id="A0A0F9WGT1"/>
<gene>
    <name evidence="1" type="ORF">LCGC14_0282900</name>
</gene>
<dbReference type="EMBL" id="LAZR01000163">
    <property type="protein sequence ID" value="KKN85121.1"/>
    <property type="molecule type" value="Genomic_DNA"/>
</dbReference>